<feature type="signal peptide" evidence="1">
    <location>
        <begin position="1"/>
        <end position="19"/>
    </location>
</feature>
<dbReference type="AlphaFoldDB" id="L7FMP2"/>
<proteinExistence type="predicted"/>
<dbReference type="EMBL" id="KB206938">
    <property type="protein sequence ID" value="ELP86672.1"/>
    <property type="molecule type" value="Genomic_DNA"/>
</dbReference>
<reference evidence="2 3" key="1">
    <citation type="submission" date="2012-10" db="EMBL/GenBank/DDBJ databases">
        <authorList>
            <person name="Zafar N."/>
            <person name="Inman J."/>
            <person name="Hall N."/>
            <person name="Lorenzi H."/>
            <person name="Caler E."/>
        </authorList>
    </citation>
    <scope>NUCLEOTIDE SEQUENCE [LARGE SCALE GENOMIC DNA]</scope>
    <source>
        <strain evidence="2 3">IP1</strain>
    </source>
</reference>
<evidence type="ECO:0000313" key="2">
    <source>
        <dbReference type="EMBL" id="ELP86672.1"/>
    </source>
</evidence>
<dbReference type="KEGG" id="eiv:EIN_289240"/>
<evidence type="ECO:0000256" key="1">
    <source>
        <dbReference type="SAM" id="SignalP"/>
    </source>
</evidence>
<protein>
    <submittedName>
        <fullName evidence="2">Uncharacterized protein</fullName>
    </submittedName>
</protein>
<organism evidence="2 3">
    <name type="scientific">Entamoeba invadens IP1</name>
    <dbReference type="NCBI Taxonomy" id="370355"/>
    <lineage>
        <taxon>Eukaryota</taxon>
        <taxon>Amoebozoa</taxon>
        <taxon>Evosea</taxon>
        <taxon>Archamoebae</taxon>
        <taxon>Mastigamoebida</taxon>
        <taxon>Entamoebidae</taxon>
        <taxon>Entamoeba</taxon>
    </lineage>
</organism>
<dbReference type="VEuPathDB" id="AmoebaDB:EIN_289240"/>
<keyword evidence="1" id="KW-0732">Signal</keyword>
<feature type="chain" id="PRO_5003973549" evidence="1">
    <location>
        <begin position="20"/>
        <end position="218"/>
    </location>
</feature>
<keyword evidence="3" id="KW-1185">Reference proteome</keyword>
<gene>
    <name evidence="2" type="ORF">EIN_289240</name>
</gene>
<accession>L7FMP2</accession>
<evidence type="ECO:0000313" key="3">
    <source>
        <dbReference type="Proteomes" id="UP000014680"/>
    </source>
</evidence>
<dbReference type="GeneID" id="14885659"/>
<sequence>MQFTRVILVALFFSTFVNAGNIIKTKIDLSRNINGADRVTFNNLYKFFDEFHTKLNKINLLQANTDQSLKIRNQANIIRQLISDVVTTLDQITHNGQARTLNYFDAKQVIKTIRKVYGNPELFNAFTTYYQGFEELYKQQVGLQYLANELTTAMYEPIKHPQKFVTLFSSLGRDKYINKSRNYAQVKAIIQQFAENANHEFMRVNIDPELREDIEHHL</sequence>
<dbReference type="RefSeq" id="XP_004186018.1">
    <property type="nucleotide sequence ID" value="XM_004185970.1"/>
</dbReference>
<dbReference type="Proteomes" id="UP000014680">
    <property type="component" value="Unassembled WGS sequence"/>
</dbReference>
<name>L7FMP2_ENTIV</name>